<dbReference type="PANTHER" id="PTHR11559">
    <property type="entry name" value="CARBOXYLESTERASE"/>
    <property type="match status" value="1"/>
</dbReference>
<dbReference type="GO" id="GO:0016787">
    <property type="term" value="F:hydrolase activity"/>
    <property type="evidence" value="ECO:0007669"/>
    <property type="project" value="UniProtKB-KW"/>
</dbReference>
<dbReference type="InterPro" id="IPR018490">
    <property type="entry name" value="cNMP-bd_dom_sf"/>
</dbReference>
<dbReference type="PROSITE" id="PS00888">
    <property type="entry name" value="CNMP_BINDING_1"/>
    <property type="match status" value="1"/>
</dbReference>
<dbReference type="InterPro" id="IPR000595">
    <property type="entry name" value="cNMP-bd_dom"/>
</dbReference>
<comment type="similarity">
    <text evidence="1">Belongs to the type-B carboxylesterase/lipase family.</text>
</comment>
<dbReference type="Pfam" id="PF00027">
    <property type="entry name" value="cNMP_binding"/>
    <property type="match status" value="1"/>
</dbReference>
<dbReference type="SUPFAM" id="SSF53474">
    <property type="entry name" value="alpha/beta-Hydrolases"/>
    <property type="match status" value="1"/>
</dbReference>
<evidence type="ECO:0000256" key="1">
    <source>
        <dbReference type="ARBA" id="ARBA00005964"/>
    </source>
</evidence>
<dbReference type="InterPro" id="IPR019826">
    <property type="entry name" value="Carboxylesterase_B_AS"/>
</dbReference>
<dbReference type="Pfam" id="PF00135">
    <property type="entry name" value="COesterase"/>
    <property type="match status" value="1"/>
</dbReference>
<feature type="domain" description="Cyclic nucleotide-binding" evidence="3">
    <location>
        <begin position="25"/>
        <end position="116"/>
    </location>
</feature>
<dbReference type="PROSITE" id="PS50042">
    <property type="entry name" value="CNMP_BINDING_3"/>
    <property type="match status" value="1"/>
</dbReference>
<dbReference type="InterPro" id="IPR002018">
    <property type="entry name" value="CarbesteraseB"/>
</dbReference>
<dbReference type="InterPro" id="IPR050309">
    <property type="entry name" value="Type-B_Carboxylest/Lipase"/>
</dbReference>
<dbReference type="PROSITE" id="PS00122">
    <property type="entry name" value="CARBOXYLESTERASE_B_1"/>
    <property type="match status" value="1"/>
</dbReference>
<keyword evidence="2" id="KW-0378">Hydrolase</keyword>
<dbReference type="Gene3D" id="2.60.120.10">
    <property type="entry name" value="Jelly Rolls"/>
    <property type="match status" value="1"/>
</dbReference>
<dbReference type="InterPro" id="IPR029058">
    <property type="entry name" value="AB_hydrolase_fold"/>
</dbReference>
<dbReference type="AlphaFoldDB" id="A0A7S2W4T0"/>
<evidence type="ECO:0000313" key="4">
    <source>
        <dbReference type="EMBL" id="CAD9668344.1"/>
    </source>
</evidence>
<reference evidence="4" key="1">
    <citation type="submission" date="2021-01" db="EMBL/GenBank/DDBJ databases">
        <authorList>
            <person name="Corre E."/>
            <person name="Pelletier E."/>
            <person name="Niang G."/>
            <person name="Scheremetjew M."/>
            <person name="Finn R."/>
            <person name="Kale V."/>
            <person name="Holt S."/>
            <person name="Cochrane G."/>
            <person name="Meng A."/>
            <person name="Brown T."/>
            <person name="Cohen L."/>
        </authorList>
    </citation>
    <scope>NUCLEOTIDE SEQUENCE</scope>
    <source>
        <strain evidence="4">NY070348D</strain>
    </source>
</reference>
<evidence type="ECO:0000256" key="2">
    <source>
        <dbReference type="ARBA" id="ARBA00022801"/>
    </source>
</evidence>
<evidence type="ECO:0000259" key="3">
    <source>
        <dbReference type="PROSITE" id="PS50042"/>
    </source>
</evidence>
<dbReference type="CDD" id="cd00038">
    <property type="entry name" value="CAP_ED"/>
    <property type="match status" value="1"/>
</dbReference>
<proteinExistence type="inferred from homology"/>
<dbReference type="Gene3D" id="3.40.50.1820">
    <property type="entry name" value="alpha/beta hydrolase"/>
    <property type="match status" value="1"/>
</dbReference>
<dbReference type="SUPFAM" id="SSF51206">
    <property type="entry name" value="cAMP-binding domain-like"/>
    <property type="match status" value="1"/>
</dbReference>
<sequence>MISEARSDRVGIVGELSKVPVLKDDQDAVRRMATRLIKKIVAKGQVLIAQGQLGSEMFILVKGKVQATVDGEKVQVFEGTCRFGQRTMLRQDEAAGATCTVLSDECVVYVVTGDAFIEACRPSLCALKMSKGTTLYGKKGKGNVGVFMGVRYGVANRFEQAELAELTQSPSTVLRVVGGPCCPHVEPAVSDTSFLGGALSGPKSIPSDLLFLPTDEMRNGTLVGTDGLPQTDDCLQLNVFTPLTRGSKLPVMVFIHGGAFVHGSSTNPMYNGCEIASKGGVIVVTINYRLAALGFLVAQGVTPNLGLLDQLTALRWVQKHIDSFGGDRDNVTVFGESAGAMSIGCLMGSPYRTENPSGRTLFHKAILQSGAALNAHAVRQAEETSRIFASHLGIDYDTGELTCERLQREFSIRDILRAGEGVGMNSLLREDLRGKAMAFEPAVVPGDVVFSMVHPAVAIERGIAKDVVTMIGTTKHEYRLFLFAGQGGVKSLVRKSKLSKDSMMKLLSNRVESILNDPDRWDHVENAASRSAKIVDYEIKACGVKGPKISKADISAVVDRVYSTWFFELPCLRFAETQAKYNSVYVYRIDFESLIPGLGACHAIDLPLVFGTWKHSILRFFTGVGDRTKQVSNSIQSSWYTFARTGDPNTHRIRSRVGSWPKFEPGAAKALVFATDNGTKESVQTFPDSTGLSSWDGICVSRL</sequence>
<organism evidence="4">
    <name type="scientific">Mucochytrium quahogii</name>
    <dbReference type="NCBI Taxonomy" id="96639"/>
    <lineage>
        <taxon>Eukaryota</taxon>
        <taxon>Sar</taxon>
        <taxon>Stramenopiles</taxon>
        <taxon>Bigyra</taxon>
        <taxon>Labyrinthulomycetes</taxon>
        <taxon>Thraustochytrida</taxon>
        <taxon>Thraustochytriidae</taxon>
        <taxon>Mucochytrium</taxon>
    </lineage>
</organism>
<dbReference type="EMBL" id="HBHK01004049">
    <property type="protein sequence ID" value="CAD9668344.1"/>
    <property type="molecule type" value="Transcribed_RNA"/>
</dbReference>
<accession>A0A7S2W4T0</accession>
<name>A0A7S2W4T0_9STRA</name>
<protein>
    <recommendedName>
        <fullName evidence="3">Cyclic nucleotide-binding domain-containing protein</fullName>
    </recommendedName>
</protein>
<dbReference type="InterPro" id="IPR018488">
    <property type="entry name" value="cNMP-bd_CS"/>
</dbReference>
<dbReference type="InterPro" id="IPR014710">
    <property type="entry name" value="RmlC-like_jellyroll"/>
</dbReference>
<gene>
    <name evidence="4" type="ORF">QSP1433_LOCUS2406</name>
</gene>